<protein>
    <submittedName>
        <fullName evidence="2">Protein phosphatase 2C</fullName>
    </submittedName>
</protein>
<dbReference type="AlphaFoldDB" id="A0A1H7JSA4"/>
<dbReference type="eggNOG" id="COG0631">
    <property type="taxonomic scope" value="Bacteria"/>
</dbReference>
<dbReference type="STRING" id="235985.SAMN05414137_103412"/>
<reference evidence="3" key="1">
    <citation type="submission" date="2016-10" db="EMBL/GenBank/DDBJ databases">
        <authorList>
            <person name="Varghese N."/>
        </authorList>
    </citation>
    <scope>NUCLEOTIDE SEQUENCE [LARGE SCALE GENOMIC DNA]</scope>
    <source>
        <strain evidence="3">DSM 45096 / BCRC 16803 / CGMCC 4.1857 / CIP 109030 / JCM 12277 / KCTC 19219 / NBRC 100920 / 33214</strain>
    </source>
</reference>
<dbReference type="EMBL" id="FOAZ01000003">
    <property type="protein sequence ID" value="SEK76850.1"/>
    <property type="molecule type" value="Genomic_DNA"/>
</dbReference>
<feature type="domain" description="PPM-type phosphatase" evidence="1">
    <location>
        <begin position="15"/>
        <end position="217"/>
    </location>
</feature>
<dbReference type="InterPro" id="IPR036457">
    <property type="entry name" value="PPM-type-like_dom_sf"/>
</dbReference>
<proteinExistence type="predicted"/>
<dbReference type="OrthoDB" id="3190646at2"/>
<dbReference type="SUPFAM" id="SSF81606">
    <property type="entry name" value="PP2C-like"/>
    <property type="match status" value="1"/>
</dbReference>
<evidence type="ECO:0000313" key="3">
    <source>
        <dbReference type="Proteomes" id="UP000183015"/>
    </source>
</evidence>
<organism evidence="2 3">
    <name type="scientific">Streptacidiphilus jiangxiensis</name>
    <dbReference type="NCBI Taxonomy" id="235985"/>
    <lineage>
        <taxon>Bacteria</taxon>
        <taxon>Bacillati</taxon>
        <taxon>Actinomycetota</taxon>
        <taxon>Actinomycetes</taxon>
        <taxon>Kitasatosporales</taxon>
        <taxon>Streptomycetaceae</taxon>
        <taxon>Streptacidiphilus</taxon>
    </lineage>
</organism>
<dbReference type="Pfam" id="PF13672">
    <property type="entry name" value="PP2C_2"/>
    <property type="match status" value="1"/>
</dbReference>
<gene>
    <name evidence="2" type="ORF">SAMN05414137_103412</name>
</gene>
<dbReference type="Gene3D" id="3.60.40.10">
    <property type="entry name" value="PPM-type phosphatase domain"/>
    <property type="match status" value="1"/>
</dbReference>
<keyword evidence="3" id="KW-1185">Reference proteome</keyword>
<evidence type="ECO:0000259" key="1">
    <source>
        <dbReference type="Pfam" id="PF13672"/>
    </source>
</evidence>
<evidence type="ECO:0000313" key="2">
    <source>
        <dbReference type="EMBL" id="SEK76850.1"/>
    </source>
</evidence>
<dbReference type="RefSeq" id="WP_042461415.1">
    <property type="nucleotide sequence ID" value="NZ_BBPN01000087.1"/>
</dbReference>
<dbReference type="Proteomes" id="UP000183015">
    <property type="component" value="Unassembled WGS sequence"/>
</dbReference>
<dbReference type="InterPro" id="IPR001932">
    <property type="entry name" value="PPM-type_phosphatase-like_dom"/>
</dbReference>
<name>A0A1H7JSA4_STRJI</name>
<sequence>MRVEIAGEPQRGDRPSEDFVAGSGDAFVLLDGCSSPVAMENGCEHGTAWFVRRLGVHLLARLVDRPDRTMAQCLSDAIAETASLHGARCDLGHPNTPAAMVVAARAHGASLQYLVLGDSQLVLDREGTYAVIGDNQPFPAGEGLRRQVHAAAHGSPERASLHMRYALAVRAARNTGHGPWVAAALPRAAEHAETGTAPLAELRAFAALTDGAARFVDRFDLGGWPDAMRLMDQRGPAELLRRVREAETSDPACARWPRGKAKDDATALYARTR</sequence>
<accession>A0A1H7JSA4</accession>